<sequence length="122" mass="12784">MLVKLAARSLAGSVVIASALFAGVAGHAPAYAHSDWAAPFLGGIMAGRVLTNMQNQRAQQTRAMQEMAGEGGSAGGHSRPTSHSPAQLSPQERLQQLDQLAAGGYITPQEYKARREAILNGM</sequence>
<evidence type="ECO:0000256" key="1">
    <source>
        <dbReference type="SAM" id="MobiDB-lite"/>
    </source>
</evidence>
<keyword evidence="2" id="KW-1133">Transmembrane helix</keyword>
<dbReference type="EMBL" id="UIDG01000182">
    <property type="protein sequence ID" value="SUS06284.1"/>
    <property type="molecule type" value="Genomic_DNA"/>
</dbReference>
<protein>
    <recommendedName>
        <fullName evidence="4">SHOCT domain-containing protein</fullName>
    </recommendedName>
</protein>
<evidence type="ECO:0000313" key="3">
    <source>
        <dbReference type="EMBL" id="SUS06284.1"/>
    </source>
</evidence>
<feature type="transmembrane region" description="Helical" evidence="2">
    <location>
        <begin position="36"/>
        <end position="53"/>
    </location>
</feature>
<keyword evidence="2" id="KW-0812">Transmembrane</keyword>
<feature type="compositionally biased region" description="Polar residues" evidence="1">
    <location>
        <begin position="79"/>
        <end position="92"/>
    </location>
</feature>
<evidence type="ECO:0008006" key="4">
    <source>
        <dbReference type="Google" id="ProtNLM"/>
    </source>
</evidence>
<dbReference type="AlphaFoldDB" id="A0A380TF49"/>
<gene>
    <name evidence="3" type="ORF">DF3PB_2620003</name>
</gene>
<organism evidence="3">
    <name type="scientific">metagenome</name>
    <dbReference type="NCBI Taxonomy" id="256318"/>
    <lineage>
        <taxon>unclassified sequences</taxon>
        <taxon>metagenomes</taxon>
    </lineage>
</organism>
<proteinExistence type="predicted"/>
<name>A0A380TF49_9ZZZZ</name>
<keyword evidence="2" id="KW-0472">Membrane</keyword>
<accession>A0A380TF49</accession>
<reference evidence="3" key="1">
    <citation type="submission" date="2018-07" db="EMBL/GenBank/DDBJ databases">
        <authorList>
            <person name="Quirk P.G."/>
            <person name="Krulwich T.A."/>
        </authorList>
    </citation>
    <scope>NUCLEOTIDE SEQUENCE</scope>
</reference>
<feature type="region of interest" description="Disordered" evidence="1">
    <location>
        <begin position="57"/>
        <end position="92"/>
    </location>
</feature>
<evidence type="ECO:0000256" key="2">
    <source>
        <dbReference type="SAM" id="Phobius"/>
    </source>
</evidence>